<evidence type="ECO:0000313" key="3">
    <source>
        <dbReference type="Proteomes" id="UP000294360"/>
    </source>
</evidence>
<dbReference type="NCBIfam" id="NF033547">
    <property type="entry name" value="transpos_IS1595"/>
    <property type="match status" value="1"/>
</dbReference>
<dbReference type="PANTHER" id="PTHR47163:SF2">
    <property type="entry name" value="SI:DKEY-17M8.2"/>
    <property type="match status" value="1"/>
</dbReference>
<proteinExistence type="predicted"/>
<geneLocation type="plasmid" evidence="2 3">
    <name>2</name>
</geneLocation>
<evidence type="ECO:0000259" key="1">
    <source>
        <dbReference type="SMART" id="SM01126"/>
    </source>
</evidence>
<dbReference type="AlphaFoldDB" id="A0A4U8Z6Z9"/>
<gene>
    <name evidence="2" type="ORF">MTUNDRAET4_0262</name>
</gene>
<dbReference type="SMART" id="SM01126">
    <property type="entry name" value="DDE_Tnp_IS1595"/>
    <property type="match status" value="1"/>
</dbReference>
<reference evidence="2 3" key="1">
    <citation type="submission" date="2019-03" db="EMBL/GenBank/DDBJ databases">
        <authorList>
            <person name="Kox A.R. M."/>
        </authorList>
    </citation>
    <scope>NUCLEOTIDE SEQUENCE [LARGE SCALE GENOMIC DNA]</scope>
    <source>
        <strain evidence="2">MTUNDRAET4 annotated genome</strain>
        <plasmid evidence="3">2</plasmid>
    </source>
</reference>
<dbReference type="InterPro" id="IPR024445">
    <property type="entry name" value="Tnp_ISXO2-like"/>
</dbReference>
<sequence>MARGVFRCKACHGNTSLTAGTVFQDTRKPLRTWFLAMWFTTSHKNGVSALGLQRVLGLGSYETAWTWMHKLRRAMVRPGRDRLTGEIEIDETYVGGPEEGKRCREIEKKSIVVVAAEKNGRGIGRIRLRRVKDVSAESLLDFIRETVEPGATIHTDGWKSYAGLPVAGYKHRVTFVSGGDEQAHEVMPRVHNVAALLKRWLLGTLQGGVQQQHLDYYLDEFTFRFNRRRSNARGLLFHRLAQQAVAVGPAPYGFIVSGGRVIGA</sequence>
<organism evidence="2 3">
    <name type="scientific">Methylocella tundrae</name>
    <dbReference type="NCBI Taxonomy" id="227605"/>
    <lineage>
        <taxon>Bacteria</taxon>
        <taxon>Pseudomonadati</taxon>
        <taxon>Pseudomonadota</taxon>
        <taxon>Alphaproteobacteria</taxon>
        <taxon>Hyphomicrobiales</taxon>
        <taxon>Beijerinckiaceae</taxon>
        <taxon>Methylocella</taxon>
    </lineage>
</organism>
<dbReference type="PANTHER" id="PTHR47163">
    <property type="entry name" value="DDE_TNP_IS1595 DOMAIN-CONTAINING PROTEIN"/>
    <property type="match status" value="1"/>
</dbReference>
<name>A0A4U8Z6Z9_METTU</name>
<dbReference type="Proteomes" id="UP000294360">
    <property type="component" value="Plasmid 2"/>
</dbReference>
<dbReference type="EMBL" id="LR536451">
    <property type="protein sequence ID" value="VFU16625.1"/>
    <property type="molecule type" value="Genomic_DNA"/>
</dbReference>
<feature type="domain" description="ISXO2-like transposase" evidence="1">
    <location>
        <begin position="82"/>
        <end position="226"/>
    </location>
</feature>
<accession>A0A4U8Z6Z9</accession>
<dbReference type="InterPro" id="IPR053164">
    <property type="entry name" value="IS1016-like_transposase"/>
</dbReference>
<dbReference type="KEGG" id="mtun:MTUNDRAET4_0262.1"/>
<protein>
    <submittedName>
        <fullName evidence="2">Transposase</fullName>
    </submittedName>
</protein>
<dbReference type="Pfam" id="PF12762">
    <property type="entry name" value="DDE_Tnp_IS1595"/>
    <property type="match status" value="1"/>
</dbReference>
<keyword evidence="2" id="KW-0614">Plasmid</keyword>
<evidence type="ECO:0000313" key="2">
    <source>
        <dbReference type="EMBL" id="VFU16625.1"/>
    </source>
</evidence>